<evidence type="ECO:0000313" key="2">
    <source>
        <dbReference type="Proteomes" id="UP000215914"/>
    </source>
</evidence>
<gene>
    <name evidence="1" type="ORF">HannXRQ_Chr01g0004841</name>
</gene>
<accession>A0A251VM92</accession>
<evidence type="ECO:0000313" key="1">
    <source>
        <dbReference type="EMBL" id="OTG36186.1"/>
    </source>
</evidence>
<dbReference type="AlphaFoldDB" id="A0A251VM92"/>
<protein>
    <submittedName>
        <fullName evidence="1">Uncharacterized protein</fullName>
    </submittedName>
</protein>
<dbReference type="InParanoid" id="A0A251VM92"/>
<dbReference type="EMBL" id="CM007890">
    <property type="protein sequence ID" value="OTG36186.1"/>
    <property type="molecule type" value="Genomic_DNA"/>
</dbReference>
<dbReference type="Proteomes" id="UP000215914">
    <property type="component" value="Chromosome 1"/>
</dbReference>
<keyword evidence="2" id="KW-1185">Reference proteome</keyword>
<sequence>MEVSSCRQGLCYLLFALTHLFAHQVAFSKLWNGWNRRTQWRFEYLVAFIF</sequence>
<name>A0A251VM92_HELAN</name>
<proteinExistence type="predicted"/>
<organism evidence="1 2">
    <name type="scientific">Helianthus annuus</name>
    <name type="common">Common sunflower</name>
    <dbReference type="NCBI Taxonomy" id="4232"/>
    <lineage>
        <taxon>Eukaryota</taxon>
        <taxon>Viridiplantae</taxon>
        <taxon>Streptophyta</taxon>
        <taxon>Embryophyta</taxon>
        <taxon>Tracheophyta</taxon>
        <taxon>Spermatophyta</taxon>
        <taxon>Magnoliopsida</taxon>
        <taxon>eudicotyledons</taxon>
        <taxon>Gunneridae</taxon>
        <taxon>Pentapetalae</taxon>
        <taxon>asterids</taxon>
        <taxon>campanulids</taxon>
        <taxon>Asterales</taxon>
        <taxon>Asteraceae</taxon>
        <taxon>Asteroideae</taxon>
        <taxon>Heliantheae alliance</taxon>
        <taxon>Heliantheae</taxon>
        <taxon>Helianthus</taxon>
    </lineage>
</organism>
<reference evidence="2" key="1">
    <citation type="journal article" date="2017" name="Nature">
        <title>The sunflower genome provides insights into oil metabolism, flowering and Asterid evolution.</title>
        <authorList>
            <person name="Badouin H."/>
            <person name="Gouzy J."/>
            <person name="Grassa C.J."/>
            <person name="Murat F."/>
            <person name="Staton S.E."/>
            <person name="Cottret L."/>
            <person name="Lelandais-Briere C."/>
            <person name="Owens G.L."/>
            <person name="Carrere S."/>
            <person name="Mayjonade B."/>
            <person name="Legrand L."/>
            <person name="Gill N."/>
            <person name="Kane N.C."/>
            <person name="Bowers J.E."/>
            <person name="Hubner S."/>
            <person name="Bellec A."/>
            <person name="Berard A."/>
            <person name="Berges H."/>
            <person name="Blanchet N."/>
            <person name="Boniface M.C."/>
            <person name="Brunel D."/>
            <person name="Catrice O."/>
            <person name="Chaidir N."/>
            <person name="Claudel C."/>
            <person name="Donnadieu C."/>
            <person name="Faraut T."/>
            <person name="Fievet G."/>
            <person name="Helmstetter N."/>
            <person name="King M."/>
            <person name="Knapp S.J."/>
            <person name="Lai Z."/>
            <person name="Le Paslier M.C."/>
            <person name="Lippi Y."/>
            <person name="Lorenzon L."/>
            <person name="Mandel J.R."/>
            <person name="Marage G."/>
            <person name="Marchand G."/>
            <person name="Marquand E."/>
            <person name="Bret-Mestries E."/>
            <person name="Morien E."/>
            <person name="Nambeesan S."/>
            <person name="Nguyen T."/>
            <person name="Pegot-Espagnet P."/>
            <person name="Pouilly N."/>
            <person name="Raftis F."/>
            <person name="Sallet E."/>
            <person name="Schiex T."/>
            <person name="Thomas J."/>
            <person name="Vandecasteele C."/>
            <person name="Vares D."/>
            <person name="Vear F."/>
            <person name="Vautrin S."/>
            <person name="Crespi M."/>
            <person name="Mangin B."/>
            <person name="Burke J.M."/>
            <person name="Salse J."/>
            <person name="Munos S."/>
            <person name="Vincourt P."/>
            <person name="Rieseberg L.H."/>
            <person name="Langlade N.B."/>
        </authorList>
    </citation>
    <scope>NUCLEOTIDE SEQUENCE [LARGE SCALE GENOMIC DNA]</scope>
    <source>
        <strain evidence="2">cv. SF193</strain>
    </source>
</reference>